<keyword evidence="2" id="KW-0012">Acyltransferase</keyword>
<evidence type="ECO:0000256" key="1">
    <source>
        <dbReference type="ARBA" id="ARBA00022679"/>
    </source>
</evidence>
<keyword evidence="5" id="KW-1185">Reference proteome</keyword>
<keyword evidence="1" id="KW-0808">Transferase</keyword>
<dbReference type="InterPro" id="IPR016181">
    <property type="entry name" value="Acyl_CoA_acyltransferase"/>
</dbReference>
<evidence type="ECO:0000313" key="4">
    <source>
        <dbReference type="EMBL" id="MCI4656300.1"/>
    </source>
</evidence>
<gene>
    <name evidence="4" type="ORF">MQH31_00530</name>
</gene>
<dbReference type="AlphaFoldDB" id="A0AA41UDR7"/>
<dbReference type="GO" id="GO:0016747">
    <property type="term" value="F:acyltransferase activity, transferring groups other than amino-acyl groups"/>
    <property type="evidence" value="ECO:0007669"/>
    <property type="project" value="InterPro"/>
</dbReference>
<dbReference type="InterPro" id="IPR050832">
    <property type="entry name" value="Bact_Acetyltransf"/>
</dbReference>
<reference evidence="4" key="1">
    <citation type="submission" date="2022-03" db="EMBL/GenBank/DDBJ databases">
        <title>Cryobacterium sp. nov. strain ZS14-85, isolated from Antarctic soil.</title>
        <authorList>
            <person name="Li J."/>
            <person name="Niu G."/>
        </authorList>
    </citation>
    <scope>NUCLEOTIDE SEQUENCE</scope>
    <source>
        <strain evidence="4">ZS14-85</strain>
    </source>
</reference>
<dbReference type="PROSITE" id="PS51186">
    <property type="entry name" value="GNAT"/>
    <property type="match status" value="1"/>
</dbReference>
<dbReference type="EMBL" id="JALGAR010000001">
    <property type="protein sequence ID" value="MCI4656300.1"/>
    <property type="molecule type" value="Genomic_DNA"/>
</dbReference>
<feature type="domain" description="N-acetyltransferase" evidence="3">
    <location>
        <begin position="4"/>
        <end position="148"/>
    </location>
</feature>
<dbReference type="Pfam" id="PF00583">
    <property type="entry name" value="Acetyltransf_1"/>
    <property type="match status" value="1"/>
</dbReference>
<dbReference type="Gene3D" id="3.40.630.30">
    <property type="match status" value="1"/>
</dbReference>
<dbReference type="PANTHER" id="PTHR43877:SF2">
    <property type="entry name" value="AMINOALKYLPHOSPHONATE N-ACETYLTRANSFERASE-RELATED"/>
    <property type="match status" value="1"/>
</dbReference>
<dbReference type="RefSeq" id="WP_243010542.1">
    <property type="nucleotide sequence ID" value="NZ_JALGAR010000001.1"/>
</dbReference>
<dbReference type="SUPFAM" id="SSF55729">
    <property type="entry name" value="Acyl-CoA N-acyltransferases (Nat)"/>
    <property type="match status" value="1"/>
</dbReference>
<organism evidence="4 5">
    <name type="scientific">Cryobacterium zhongshanensis</name>
    <dbReference type="NCBI Taxonomy" id="2928153"/>
    <lineage>
        <taxon>Bacteria</taxon>
        <taxon>Bacillati</taxon>
        <taxon>Actinomycetota</taxon>
        <taxon>Actinomycetes</taxon>
        <taxon>Micrococcales</taxon>
        <taxon>Microbacteriaceae</taxon>
        <taxon>Cryobacterium</taxon>
    </lineage>
</organism>
<evidence type="ECO:0000313" key="5">
    <source>
        <dbReference type="Proteomes" id="UP001165341"/>
    </source>
</evidence>
<accession>A0AA41UDR7</accession>
<name>A0AA41UDR7_9MICO</name>
<comment type="caution">
    <text evidence="4">The sequence shown here is derived from an EMBL/GenBank/DDBJ whole genome shotgun (WGS) entry which is preliminary data.</text>
</comment>
<evidence type="ECO:0000256" key="2">
    <source>
        <dbReference type="ARBA" id="ARBA00023315"/>
    </source>
</evidence>
<sequence>MEFVRVRLTDAEVVPLLTDLHREYVLRYGGGDDVLEDSAADFAAPGGGFIVLRDGDETIAGGGIRRFDDDTCEAKRLWTSPAHRRQGHAVAVLGELEALGRELGYSRLRLETGYRQPEALAMYRSLGYTEIGNYGVYARATGFERMLGVTPAR</sequence>
<evidence type="ECO:0000259" key="3">
    <source>
        <dbReference type="PROSITE" id="PS51186"/>
    </source>
</evidence>
<dbReference type="InterPro" id="IPR000182">
    <property type="entry name" value="GNAT_dom"/>
</dbReference>
<dbReference type="Proteomes" id="UP001165341">
    <property type="component" value="Unassembled WGS sequence"/>
</dbReference>
<protein>
    <submittedName>
        <fullName evidence="4">GNAT family N-acetyltransferase</fullName>
    </submittedName>
</protein>
<proteinExistence type="predicted"/>
<dbReference type="CDD" id="cd04301">
    <property type="entry name" value="NAT_SF"/>
    <property type="match status" value="1"/>
</dbReference>
<dbReference type="PANTHER" id="PTHR43877">
    <property type="entry name" value="AMINOALKYLPHOSPHONATE N-ACETYLTRANSFERASE-RELATED-RELATED"/>
    <property type="match status" value="1"/>
</dbReference>